<evidence type="ECO:0000313" key="9">
    <source>
        <dbReference type="EMBL" id="OPX45183.1"/>
    </source>
</evidence>
<dbReference type="RefSeq" id="WP_080063516.1">
    <property type="nucleotide sequence ID" value="NZ_MZGX01000005.1"/>
</dbReference>
<dbReference type="HAMAP" id="MF_00784">
    <property type="entry name" value="AgrB"/>
    <property type="match status" value="1"/>
</dbReference>
<accession>A0A1V4SMZ7</accession>
<comment type="subcellular location">
    <subcellularLocation>
        <location evidence="8">Cell membrane</location>
        <topology evidence="8">Multi-pass membrane protein</topology>
    </subcellularLocation>
</comment>
<feature type="transmembrane region" description="Helical" evidence="8">
    <location>
        <begin position="179"/>
        <end position="196"/>
    </location>
</feature>
<keyword evidence="4 8" id="KW-0812">Transmembrane</keyword>
<comment type="function">
    <text evidence="8">May be involved in the proteolytic processing of a quorum sensing system signal molecule precursor.</text>
</comment>
<evidence type="ECO:0000256" key="7">
    <source>
        <dbReference type="ARBA" id="ARBA00023136"/>
    </source>
</evidence>
<keyword evidence="2 8" id="KW-0673">Quorum sensing</keyword>
<organism evidence="9 10">
    <name type="scientific">Ruminiclostridium hungatei</name>
    <name type="common">Clostridium hungatei</name>
    <dbReference type="NCBI Taxonomy" id="48256"/>
    <lineage>
        <taxon>Bacteria</taxon>
        <taxon>Bacillati</taxon>
        <taxon>Bacillota</taxon>
        <taxon>Clostridia</taxon>
        <taxon>Eubacteriales</taxon>
        <taxon>Oscillospiraceae</taxon>
        <taxon>Ruminiclostridium</taxon>
    </lineage>
</organism>
<reference evidence="9 10" key="1">
    <citation type="submission" date="2017-03" db="EMBL/GenBank/DDBJ databases">
        <title>Genome sequence of Clostridium hungatei DSM 14427.</title>
        <authorList>
            <person name="Poehlein A."/>
            <person name="Daniel R."/>
        </authorList>
    </citation>
    <scope>NUCLEOTIDE SEQUENCE [LARGE SCALE GENOMIC DNA]</scope>
    <source>
        <strain evidence="9 10">DSM 14427</strain>
    </source>
</reference>
<sequence length="211" mass="23934">MLNKLSKQMNLVEKLTDFLVTRLNSHFKKEGLELVKMRLGMEILLINITKFIVVFSAAAGLNLFREALFICLVFGSIRKTAFGLHAKSSLVCTVSTFSMFVGGGYISHSIKLNNCMVFAAFLVMNILLYIYAPADTENHPLPQRQLREKLRKRTVATGIFLMILALLVPSQLIKSMMTLAVGFGTIKILPITYKIFNRGYRNYEKYHRAIC</sequence>
<keyword evidence="7 8" id="KW-0472">Membrane</keyword>
<dbReference type="AlphaFoldDB" id="A0A1V4SMZ7"/>
<dbReference type="GO" id="GO:0009372">
    <property type="term" value="P:quorum sensing"/>
    <property type="evidence" value="ECO:0007669"/>
    <property type="project" value="UniProtKB-UniRule"/>
</dbReference>
<dbReference type="SMART" id="SM00793">
    <property type="entry name" value="AgrB"/>
    <property type="match status" value="1"/>
</dbReference>
<keyword evidence="10" id="KW-1185">Reference proteome</keyword>
<dbReference type="EMBL" id="MZGX01000005">
    <property type="protein sequence ID" value="OPX45183.1"/>
    <property type="molecule type" value="Genomic_DNA"/>
</dbReference>
<dbReference type="Proteomes" id="UP000191554">
    <property type="component" value="Unassembled WGS sequence"/>
</dbReference>
<evidence type="ECO:0000256" key="4">
    <source>
        <dbReference type="ARBA" id="ARBA00022692"/>
    </source>
</evidence>
<dbReference type="GO" id="GO:0008233">
    <property type="term" value="F:peptidase activity"/>
    <property type="evidence" value="ECO:0007669"/>
    <property type="project" value="UniProtKB-UniRule"/>
</dbReference>
<keyword evidence="1 8" id="KW-1003">Cell membrane</keyword>
<gene>
    <name evidence="9" type="primary">agrB_2</name>
    <name evidence="9" type="ORF">CLHUN_10700</name>
</gene>
<comment type="caution">
    <text evidence="9">The sequence shown here is derived from an EMBL/GenBank/DDBJ whole genome shotgun (WGS) entry which is preliminary data.</text>
</comment>
<keyword evidence="3 8" id="KW-0645">Protease</keyword>
<evidence type="ECO:0000256" key="8">
    <source>
        <dbReference type="HAMAP-Rule" id="MF_00784"/>
    </source>
</evidence>
<feature type="transmembrane region" description="Helical" evidence="8">
    <location>
        <begin position="116"/>
        <end position="134"/>
    </location>
</feature>
<comment type="similarity">
    <text evidence="8">Belongs to the AgrB family.</text>
</comment>
<evidence type="ECO:0000313" key="10">
    <source>
        <dbReference type="Proteomes" id="UP000191554"/>
    </source>
</evidence>
<dbReference type="EC" id="3.4.-.-" evidence="8"/>
<dbReference type="STRING" id="48256.CLHUN_10700"/>
<keyword evidence="5 8" id="KW-0378">Hydrolase</keyword>
<keyword evidence="6 8" id="KW-1133">Transmembrane helix</keyword>
<feature type="transmembrane region" description="Helical" evidence="8">
    <location>
        <begin position="89"/>
        <end position="110"/>
    </location>
</feature>
<proteinExistence type="inferred from homology"/>
<dbReference type="GO" id="GO:0005886">
    <property type="term" value="C:plasma membrane"/>
    <property type="evidence" value="ECO:0007669"/>
    <property type="project" value="UniProtKB-SubCell"/>
</dbReference>
<protein>
    <recommendedName>
        <fullName evidence="8">Putative AgrB-like protein</fullName>
        <ecNumber evidence="8">3.4.-.-</ecNumber>
    </recommendedName>
</protein>
<dbReference type="OrthoDB" id="2360675at2"/>
<feature type="transmembrane region" description="Helical" evidence="8">
    <location>
        <begin position="51"/>
        <end position="77"/>
    </location>
</feature>
<evidence type="ECO:0000256" key="2">
    <source>
        <dbReference type="ARBA" id="ARBA00022654"/>
    </source>
</evidence>
<feature type="transmembrane region" description="Helical" evidence="8">
    <location>
        <begin position="155"/>
        <end position="173"/>
    </location>
</feature>
<name>A0A1V4SMZ7_RUMHU</name>
<evidence type="ECO:0000256" key="3">
    <source>
        <dbReference type="ARBA" id="ARBA00022670"/>
    </source>
</evidence>
<evidence type="ECO:0000256" key="1">
    <source>
        <dbReference type="ARBA" id="ARBA00022475"/>
    </source>
</evidence>
<dbReference type="GO" id="GO:0006508">
    <property type="term" value="P:proteolysis"/>
    <property type="evidence" value="ECO:0007669"/>
    <property type="project" value="UniProtKB-KW"/>
</dbReference>
<evidence type="ECO:0000256" key="6">
    <source>
        <dbReference type="ARBA" id="ARBA00022989"/>
    </source>
</evidence>
<evidence type="ECO:0000256" key="5">
    <source>
        <dbReference type="ARBA" id="ARBA00022801"/>
    </source>
</evidence>
<dbReference type="Pfam" id="PF04647">
    <property type="entry name" value="AgrB"/>
    <property type="match status" value="1"/>
</dbReference>
<dbReference type="InterPro" id="IPR006741">
    <property type="entry name" value="AgrB"/>
</dbReference>